<evidence type="ECO:0000313" key="4">
    <source>
        <dbReference type="Proteomes" id="UP000760819"/>
    </source>
</evidence>
<dbReference type="AlphaFoldDB" id="A0A955I9P0"/>
<dbReference type="GO" id="GO:0016787">
    <property type="term" value="F:hydrolase activity"/>
    <property type="evidence" value="ECO:0007669"/>
    <property type="project" value="UniProtKB-KW"/>
</dbReference>
<dbReference type="Pfam" id="PF04203">
    <property type="entry name" value="Sortase"/>
    <property type="match status" value="1"/>
</dbReference>
<keyword evidence="2" id="KW-0812">Transmembrane</keyword>
<keyword evidence="2" id="KW-0472">Membrane</keyword>
<dbReference type="InterPro" id="IPR005754">
    <property type="entry name" value="Sortase"/>
</dbReference>
<dbReference type="SUPFAM" id="SSF63817">
    <property type="entry name" value="Sortase"/>
    <property type="match status" value="1"/>
</dbReference>
<dbReference type="InterPro" id="IPR023365">
    <property type="entry name" value="Sortase_dom-sf"/>
</dbReference>
<dbReference type="Gene3D" id="2.40.260.10">
    <property type="entry name" value="Sortase"/>
    <property type="match status" value="1"/>
</dbReference>
<protein>
    <submittedName>
        <fullName evidence="3">Sortase</fullName>
    </submittedName>
</protein>
<keyword evidence="1" id="KW-0378">Hydrolase</keyword>
<evidence type="ECO:0000256" key="2">
    <source>
        <dbReference type="SAM" id="Phobius"/>
    </source>
</evidence>
<name>A0A955I9P0_9BACT</name>
<proteinExistence type="predicted"/>
<evidence type="ECO:0000256" key="1">
    <source>
        <dbReference type="ARBA" id="ARBA00022801"/>
    </source>
</evidence>
<comment type="caution">
    <text evidence="3">The sequence shown here is derived from an EMBL/GenBank/DDBJ whole genome shotgun (WGS) entry which is preliminary data.</text>
</comment>
<accession>A0A955I9P0</accession>
<reference evidence="3" key="2">
    <citation type="journal article" date="2021" name="Microbiome">
        <title>Successional dynamics and alternative stable states in a saline activated sludge microbial community over 9 years.</title>
        <authorList>
            <person name="Wang Y."/>
            <person name="Ye J."/>
            <person name="Ju F."/>
            <person name="Liu L."/>
            <person name="Boyd J.A."/>
            <person name="Deng Y."/>
            <person name="Parks D.H."/>
            <person name="Jiang X."/>
            <person name="Yin X."/>
            <person name="Woodcroft B.J."/>
            <person name="Tyson G.W."/>
            <person name="Hugenholtz P."/>
            <person name="Polz M.F."/>
            <person name="Zhang T."/>
        </authorList>
    </citation>
    <scope>NUCLEOTIDE SEQUENCE</scope>
    <source>
        <strain evidence="3">HKST-UBA12</strain>
    </source>
</reference>
<dbReference type="NCBIfam" id="TIGR01076">
    <property type="entry name" value="sortase_fam"/>
    <property type="match status" value="1"/>
</dbReference>
<keyword evidence="2" id="KW-1133">Transmembrane helix</keyword>
<sequence>MPIKSYRKAMPAYASLSACPNLYFQPILEEEQSYPPNMWSVLAGMYGGLKGIVASSSFAGLIIPLLFITGGAFVIYNQFRPTITEQLLYSVDYYNQGTTSPVDTEYIADRLKYVSNPGQDYFDTIADSLSQHISEIPASVQNYAETMYLSIPSLGFNRLPIKPNVESSVKSIYNQVLTSALAHFKGTSLPISGEPGNTVLYGHSAGGSYNPSPTDVLAAFTFLPNLKVGDIITIEASGQTYNYRMTKSKIVKPDDTSVLYTTSSKGSLTLVTCFPAGNNSHRYVAVATPVD</sequence>
<organism evidence="3 4">
    <name type="scientific">Candidatus Dojkabacteria bacterium</name>
    <dbReference type="NCBI Taxonomy" id="2099670"/>
    <lineage>
        <taxon>Bacteria</taxon>
        <taxon>Candidatus Dojkabacteria</taxon>
    </lineage>
</organism>
<gene>
    <name evidence="3" type="ORF">KC640_02465</name>
</gene>
<reference evidence="3" key="1">
    <citation type="submission" date="2020-04" db="EMBL/GenBank/DDBJ databases">
        <authorList>
            <person name="Zhang T."/>
        </authorList>
    </citation>
    <scope>NUCLEOTIDE SEQUENCE</scope>
    <source>
        <strain evidence="3">HKST-UBA12</strain>
    </source>
</reference>
<feature type="transmembrane region" description="Helical" evidence="2">
    <location>
        <begin position="52"/>
        <end position="76"/>
    </location>
</feature>
<dbReference type="Proteomes" id="UP000760819">
    <property type="component" value="Unassembled WGS sequence"/>
</dbReference>
<dbReference type="PROSITE" id="PS51257">
    <property type="entry name" value="PROKAR_LIPOPROTEIN"/>
    <property type="match status" value="1"/>
</dbReference>
<dbReference type="EMBL" id="JAGQLI010000125">
    <property type="protein sequence ID" value="MCA9379268.1"/>
    <property type="molecule type" value="Genomic_DNA"/>
</dbReference>
<evidence type="ECO:0000313" key="3">
    <source>
        <dbReference type="EMBL" id="MCA9379268.1"/>
    </source>
</evidence>